<dbReference type="InterPro" id="IPR047057">
    <property type="entry name" value="MerR_fam"/>
</dbReference>
<keyword evidence="3" id="KW-0805">Transcription regulation</keyword>
<sequence>MNIGEASKASGVSPKMIRYYEAGGLIGTAARTASGYRQYTEADLRTLRFVRRTRDLGFSMEQIAQLLGLWRNEGRASADVKRLALSHVEALDAKAAALLEMSRTLRRLAEVCQGDAAAACPIIDEFADGGDVRPSRPRAPDFAPARHRGR</sequence>
<dbReference type="SMART" id="SM00422">
    <property type="entry name" value="HTH_MERR"/>
    <property type="match status" value="1"/>
</dbReference>
<dbReference type="NCBIfam" id="TIGR02044">
    <property type="entry name" value="CueR"/>
    <property type="match status" value="1"/>
</dbReference>
<evidence type="ECO:0000313" key="9">
    <source>
        <dbReference type="Proteomes" id="UP000290759"/>
    </source>
</evidence>
<feature type="region of interest" description="Disordered" evidence="6">
    <location>
        <begin position="131"/>
        <end position="150"/>
    </location>
</feature>
<organism evidence="8 9">
    <name type="scientific">Lichenibacterium minor</name>
    <dbReference type="NCBI Taxonomy" id="2316528"/>
    <lineage>
        <taxon>Bacteria</taxon>
        <taxon>Pseudomonadati</taxon>
        <taxon>Pseudomonadota</taxon>
        <taxon>Alphaproteobacteria</taxon>
        <taxon>Hyphomicrobiales</taxon>
        <taxon>Lichenihabitantaceae</taxon>
        <taxon>Lichenibacterium</taxon>
    </lineage>
</organism>
<dbReference type="Pfam" id="PF13411">
    <property type="entry name" value="MerR_1"/>
    <property type="match status" value="1"/>
</dbReference>
<dbReference type="InterPro" id="IPR011789">
    <property type="entry name" value="CueR"/>
</dbReference>
<evidence type="ECO:0000313" key="8">
    <source>
        <dbReference type="EMBL" id="RYC31342.1"/>
    </source>
</evidence>
<dbReference type="GO" id="GO:0005737">
    <property type="term" value="C:cytoplasm"/>
    <property type="evidence" value="ECO:0007669"/>
    <property type="project" value="UniProtKB-SubCell"/>
</dbReference>
<dbReference type="GO" id="GO:0005507">
    <property type="term" value="F:copper ion binding"/>
    <property type="evidence" value="ECO:0007669"/>
    <property type="project" value="InterPro"/>
</dbReference>
<feature type="domain" description="HTH merR-type" evidence="7">
    <location>
        <begin position="1"/>
        <end position="69"/>
    </location>
</feature>
<name>A0A4Q2U4N4_9HYPH</name>
<dbReference type="InterPro" id="IPR000551">
    <property type="entry name" value="MerR-type_HTH_dom"/>
</dbReference>
<evidence type="ECO:0000256" key="5">
    <source>
        <dbReference type="ARBA" id="ARBA00023163"/>
    </source>
</evidence>
<dbReference type="EMBL" id="QYBB01000015">
    <property type="protein sequence ID" value="RYC31342.1"/>
    <property type="molecule type" value="Genomic_DNA"/>
</dbReference>
<dbReference type="RefSeq" id="WP_129227625.1">
    <property type="nucleotide sequence ID" value="NZ_QYBB01000015.1"/>
</dbReference>
<reference evidence="8 9" key="1">
    <citation type="submission" date="2018-12" db="EMBL/GenBank/DDBJ databases">
        <authorList>
            <person name="Grouzdev D.S."/>
            <person name="Krutkina M.S."/>
        </authorList>
    </citation>
    <scope>NUCLEOTIDE SEQUENCE [LARGE SCALE GENOMIC DNA]</scope>
    <source>
        <strain evidence="8 9">RmlP026</strain>
    </source>
</reference>
<keyword evidence="5" id="KW-0804">Transcription</keyword>
<evidence type="ECO:0000256" key="4">
    <source>
        <dbReference type="ARBA" id="ARBA00023125"/>
    </source>
</evidence>
<evidence type="ECO:0000256" key="6">
    <source>
        <dbReference type="SAM" id="MobiDB-lite"/>
    </source>
</evidence>
<proteinExistence type="predicted"/>
<evidence type="ECO:0000256" key="1">
    <source>
        <dbReference type="ARBA" id="ARBA00004496"/>
    </source>
</evidence>
<evidence type="ECO:0000259" key="7">
    <source>
        <dbReference type="PROSITE" id="PS50937"/>
    </source>
</evidence>
<keyword evidence="4" id="KW-0238">DNA-binding</keyword>
<dbReference type="Gene3D" id="1.10.1660.10">
    <property type="match status" value="1"/>
</dbReference>
<gene>
    <name evidence="8" type="primary">cueR</name>
    <name evidence="8" type="ORF">D3273_14605</name>
</gene>
<keyword evidence="2" id="KW-0963">Cytoplasm</keyword>
<dbReference type="PANTHER" id="PTHR30204:SF94">
    <property type="entry name" value="HEAVY METAL-DEPENDENT TRANSCRIPTIONAL REGULATOR HI_0293-RELATED"/>
    <property type="match status" value="1"/>
</dbReference>
<dbReference type="PROSITE" id="PS00552">
    <property type="entry name" value="HTH_MERR_1"/>
    <property type="match status" value="1"/>
</dbReference>
<keyword evidence="9" id="KW-1185">Reference proteome</keyword>
<dbReference type="GO" id="GO:0003677">
    <property type="term" value="F:DNA binding"/>
    <property type="evidence" value="ECO:0007669"/>
    <property type="project" value="UniProtKB-KW"/>
</dbReference>
<dbReference type="PANTHER" id="PTHR30204">
    <property type="entry name" value="REDOX-CYCLING DRUG-SENSING TRANSCRIPTIONAL ACTIVATOR SOXR"/>
    <property type="match status" value="1"/>
</dbReference>
<dbReference type="SUPFAM" id="SSF46955">
    <property type="entry name" value="Putative DNA-binding domain"/>
    <property type="match status" value="1"/>
</dbReference>
<dbReference type="GO" id="GO:0045893">
    <property type="term" value="P:positive regulation of DNA-templated transcription"/>
    <property type="evidence" value="ECO:0007669"/>
    <property type="project" value="InterPro"/>
</dbReference>
<accession>A0A4Q2U4N4</accession>
<dbReference type="AlphaFoldDB" id="A0A4Q2U4N4"/>
<dbReference type="PROSITE" id="PS50937">
    <property type="entry name" value="HTH_MERR_2"/>
    <property type="match status" value="1"/>
</dbReference>
<dbReference type="Proteomes" id="UP000290759">
    <property type="component" value="Unassembled WGS sequence"/>
</dbReference>
<evidence type="ECO:0000256" key="3">
    <source>
        <dbReference type="ARBA" id="ARBA00023015"/>
    </source>
</evidence>
<dbReference type="InterPro" id="IPR009061">
    <property type="entry name" value="DNA-bd_dom_put_sf"/>
</dbReference>
<reference evidence="8 9" key="2">
    <citation type="submission" date="2019-02" db="EMBL/GenBank/DDBJ databases">
        <title>'Lichenibacterium ramalinii' gen. nov. sp. nov., 'Lichenibacterium minor' gen. nov. sp. nov.</title>
        <authorList>
            <person name="Pankratov T."/>
        </authorList>
    </citation>
    <scope>NUCLEOTIDE SEQUENCE [LARGE SCALE GENOMIC DNA]</scope>
    <source>
        <strain evidence="8 9">RmlP026</strain>
    </source>
</reference>
<dbReference type="GO" id="GO:0003700">
    <property type="term" value="F:DNA-binding transcription factor activity"/>
    <property type="evidence" value="ECO:0007669"/>
    <property type="project" value="InterPro"/>
</dbReference>
<evidence type="ECO:0000256" key="2">
    <source>
        <dbReference type="ARBA" id="ARBA00022490"/>
    </source>
</evidence>
<dbReference type="PRINTS" id="PR00040">
    <property type="entry name" value="HTHMERR"/>
</dbReference>
<comment type="subcellular location">
    <subcellularLocation>
        <location evidence="1">Cytoplasm</location>
    </subcellularLocation>
</comment>
<protein>
    <submittedName>
        <fullName evidence="8">Cu(I)-responsive transcriptional regulator</fullName>
    </submittedName>
</protein>
<comment type="caution">
    <text evidence="8">The sequence shown here is derived from an EMBL/GenBank/DDBJ whole genome shotgun (WGS) entry which is preliminary data.</text>
</comment>
<dbReference type="OrthoDB" id="9802944at2"/>